<evidence type="ECO:0000259" key="2">
    <source>
        <dbReference type="Pfam" id="PF04909"/>
    </source>
</evidence>
<keyword evidence="1" id="KW-0456">Lyase</keyword>
<organism evidence="3 4">
    <name type="scientific">Thermosporothrix hazakensis</name>
    <dbReference type="NCBI Taxonomy" id="644383"/>
    <lineage>
        <taxon>Bacteria</taxon>
        <taxon>Bacillati</taxon>
        <taxon>Chloroflexota</taxon>
        <taxon>Ktedonobacteria</taxon>
        <taxon>Ktedonobacterales</taxon>
        <taxon>Thermosporotrichaceae</taxon>
        <taxon>Thermosporothrix</taxon>
    </lineage>
</organism>
<dbReference type="InterPro" id="IPR032466">
    <property type="entry name" value="Metal_Hydrolase"/>
</dbReference>
<gene>
    <name evidence="3" type="ORF">EI42_02135</name>
</gene>
<dbReference type="PANTHER" id="PTHR21240:SF19">
    <property type="entry name" value="CATALYTIC_ HYDROLASE"/>
    <property type="match status" value="1"/>
</dbReference>
<dbReference type="Proteomes" id="UP000248806">
    <property type="component" value="Unassembled WGS sequence"/>
</dbReference>
<dbReference type="RefSeq" id="WP_111321632.1">
    <property type="nucleotide sequence ID" value="NZ_BIFX01000001.1"/>
</dbReference>
<dbReference type="Gene3D" id="3.20.20.140">
    <property type="entry name" value="Metal-dependent hydrolases"/>
    <property type="match status" value="1"/>
</dbReference>
<keyword evidence="4" id="KW-1185">Reference proteome</keyword>
<protein>
    <recommendedName>
        <fullName evidence="2">Amidohydrolase-related domain-containing protein</fullName>
    </recommendedName>
</protein>
<feature type="domain" description="Amidohydrolase-related" evidence="2">
    <location>
        <begin position="5"/>
        <end position="280"/>
    </location>
</feature>
<evidence type="ECO:0000313" key="4">
    <source>
        <dbReference type="Proteomes" id="UP000248806"/>
    </source>
</evidence>
<dbReference type="EMBL" id="QKUF01000005">
    <property type="protein sequence ID" value="PZW32108.1"/>
    <property type="molecule type" value="Genomic_DNA"/>
</dbReference>
<evidence type="ECO:0000313" key="3">
    <source>
        <dbReference type="EMBL" id="PZW32108.1"/>
    </source>
</evidence>
<dbReference type="PANTHER" id="PTHR21240">
    <property type="entry name" value="2-AMINO-3-CARBOXYLMUCONATE-6-SEMIALDEHYDE DECARBOXYLASE"/>
    <property type="match status" value="1"/>
</dbReference>
<dbReference type="InterPro" id="IPR006680">
    <property type="entry name" value="Amidohydro-rel"/>
</dbReference>
<name>A0A326UJ18_THEHA</name>
<reference evidence="3 4" key="1">
    <citation type="submission" date="2018-06" db="EMBL/GenBank/DDBJ databases">
        <title>Genomic Encyclopedia of Archaeal and Bacterial Type Strains, Phase II (KMG-II): from individual species to whole genera.</title>
        <authorList>
            <person name="Goeker M."/>
        </authorList>
    </citation>
    <scope>NUCLEOTIDE SEQUENCE [LARGE SCALE GENOMIC DNA]</scope>
    <source>
        <strain evidence="3 4">ATCC BAA-1881</strain>
    </source>
</reference>
<dbReference type="InterPro" id="IPR032465">
    <property type="entry name" value="ACMSD"/>
</dbReference>
<sequence>MPRAIDFHVHLPTTEFMQVTLGPYAKAAERYFRTEVRLKDIEQIAADYAEQDIIGVLLAWDAETATGLPPLGNDYIATIVNRYPDQFIGFASVDPHKGRAAIKEIERAVKELGLAGAKFHPGVQAFYPNDPQFYPLMEKIQELRIPALFHTGTNGLGAGTPGGMGIKLDYTRPIYLDTLAADFPDLIIIGAHPSWPWHEEMIAIMQHKTNVYNDLSGWVPKRIPQELLKVAATRLQDRFLFGSDYPFITPQRWFKDFDTLNYFTPEVRDKLLWKNAQKLLAHTRVAQMEFSSAVQAS</sequence>
<dbReference type="AlphaFoldDB" id="A0A326UJ18"/>
<dbReference type="Pfam" id="PF04909">
    <property type="entry name" value="Amidohydro_2"/>
    <property type="match status" value="1"/>
</dbReference>
<comment type="caution">
    <text evidence="3">The sequence shown here is derived from an EMBL/GenBank/DDBJ whole genome shotgun (WGS) entry which is preliminary data.</text>
</comment>
<evidence type="ECO:0000256" key="1">
    <source>
        <dbReference type="ARBA" id="ARBA00023239"/>
    </source>
</evidence>
<accession>A0A326UJ18</accession>
<dbReference type="OrthoDB" id="9771932at2"/>
<proteinExistence type="predicted"/>
<dbReference type="SUPFAM" id="SSF51556">
    <property type="entry name" value="Metallo-dependent hydrolases"/>
    <property type="match status" value="1"/>
</dbReference>
<dbReference type="GO" id="GO:0016831">
    <property type="term" value="F:carboxy-lyase activity"/>
    <property type="evidence" value="ECO:0007669"/>
    <property type="project" value="InterPro"/>
</dbReference>
<dbReference type="GO" id="GO:0016787">
    <property type="term" value="F:hydrolase activity"/>
    <property type="evidence" value="ECO:0007669"/>
    <property type="project" value="InterPro"/>
</dbReference>